<organism evidence="1 2">
    <name type="scientific">Aspergillus pseudotamarii</name>
    <dbReference type="NCBI Taxonomy" id="132259"/>
    <lineage>
        <taxon>Eukaryota</taxon>
        <taxon>Fungi</taxon>
        <taxon>Dikarya</taxon>
        <taxon>Ascomycota</taxon>
        <taxon>Pezizomycotina</taxon>
        <taxon>Eurotiomycetes</taxon>
        <taxon>Eurotiomycetidae</taxon>
        <taxon>Eurotiales</taxon>
        <taxon>Aspergillaceae</taxon>
        <taxon>Aspergillus</taxon>
        <taxon>Aspergillus subgen. Circumdati</taxon>
    </lineage>
</organism>
<reference evidence="1 2" key="1">
    <citation type="submission" date="2019-04" db="EMBL/GenBank/DDBJ databases">
        <title>Friends and foes A comparative genomics study of 23 Aspergillus species from section Flavi.</title>
        <authorList>
            <consortium name="DOE Joint Genome Institute"/>
            <person name="Kjaerbolling I."/>
            <person name="Vesth T."/>
            <person name="Frisvad J.C."/>
            <person name="Nybo J.L."/>
            <person name="Theobald S."/>
            <person name="Kildgaard S."/>
            <person name="Isbrandt T."/>
            <person name="Kuo A."/>
            <person name="Sato A."/>
            <person name="Lyhne E.K."/>
            <person name="Kogle M.E."/>
            <person name="Wiebenga A."/>
            <person name="Kun R.S."/>
            <person name="Lubbers R.J."/>
            <person name="Makela M.R."/>
            <person name="Barry K."/>
            <person name="Chovatia M."/>
            <person name="Clum A."/>
            <person name="Daum C."/>
            <person name="Haridas S."/>
            <person name="He G."/>
            <person name="LaButti K."/>
            <person name="Lipzen A."/>
            <person name="Mondo S."/>
            <person name="Riley R."/>
            <person name="Salamov A."/>
            <person name="Simmons B.A."/>
            <person name="Magnuson J.K."/>
            <person name="Henrissat B."/>
            <person name="Mortensen U.H."/>
            <person name="Larsen T.O."/>
            <person name="Devries R.P."/>
            <person name="Grigoriev I.V."/>
            <person name="Machida M."/>
            <person name="Baker S.E."/>
            <person name="Andersen M.R."/>
        </authorList>
    </citation>
    <scope>NUCLEOTIDE SEQUENCE [LARGE SCALE GENOMIC DNA]</scope>
    <source>
        <strain evidence="1 2">CBS 117625</strain>
    </source>
</reference>
<dbReference type="Proteomes" id="UP000325672">
    <property type="component" value="Unassembled WGS sequence"/>
</dbReference>
<dbReference type="PANTHER" id="PTHR37171:SF1">
    <property type="entry name" value="SERINE_THREONINE-PROTEIN KINASE YRZF-RELATED"/>
    <property type="match status" value="1"/>
</dbReference>
<dbReference type="InterPro" id="IPR011009">
    <property type="entry name" value="Kinase-like_dom_sf"/>
</dbReference>
<keyword evidence="2" id="KW-1185">Reference proteome</keyword>
<dbReference type="EMBL" id="ML743551">
    <property type="protein sequence ID" value="KAE8143742.1"/>
    <property type="molecule type" value="Genomic_DNA"/>
</dbReference>
<sequence>MGFTIHDIAFIKCEKESETSSIFQVSLRGRLCIMKVYHSLEKRPWDPTYREIDPFICEHAAYTRLKERGLCEQGILPDFYASPTRAILLEYVSNMQKIDITTYTEDRAATLIQTLRKIHEARVHHGDPYPRNMMVQLETGRVLWIDFDRSQTFPTGPIADRQHGWMEDDTIMTVDLLGRLGQDMKAGRLDQAYSYYYYGAP</sequence>
<dbReference type="PANTHER" id="PTHR37171">
    <property type="entry name" value="SERINE/THREONINE-PROTEIN KINASE YRZF-RELATED"/>
    <property type="match status" value="1"/>
</dbReference>
<gene>
    <name evidence="1" type="ORF">BDV38DRAFT_266895</name>
</gene>
<dbReference type="InterPro" id="IPR052396">
    <property type="entry name" value="Meiotic_Drive_Suppr_Kinase"/>
</dbReference>
<dbReference type="OrthoDB" id="4185642at2759"/>
<evidence type="ECO:0000313" key="1">
    <source>
        <dbReference type="EMBL" id="KAE8143742.1"/>
    </source>
</evidence>
<dbReference type="AlphaFoldDB" id="A0A5N6TBR6"/>
<proteinExistence type="predicted"/>
<dbReference type="RefSeq" id="XP_031919805.1">
    <property type="nucleotide sequence ID" value="XM_032056490.1"/>
</dbReference>
<accession>A0A5N6TBR6</accession>
<evidence type="ECO:0000313" key="2">
    <source>
        <dbReference type="Proteomes" id="UP000325672"/>
    </source>
</evidence>
<dbReference type="Gene3D" id="1.10.510.10">
    <property type="entry name" value="Transferase(Phosphotransferase) domain 1"/>
    <property type="match status" value="1"/>
</dbReference>
<dbReference type="SUPFAM" id="SSF56112">
    <property type="entry name" value="Protein kinase-like (PK-like)"/>
    <property type="match status" value="1"/>
</dbReference>
<evidence type="ECO:0008006" key="3">
    <source>
        <dbReference type="Google" id="ProtNLM"/>
    </source>
</evidence>
<dbReference type="GeneID" id="43640700"/>
<name>A0A5N6TBR6_ASPPS</name>
<protein>
    <recommendedName>
        <fullName evidence="3">Protein kinase domain-containing protein</fullName>
    </recommendedName>
</protein>
<dbReference type="Pfam" id="PF06293">
    <property type="entry name" value="Kdo"/>
    <property type="match status" value="1"/>
</dbReference>